<dbReference type="EMBL" id="BONZ01000062">
    <property type="protein sequence ID" value="GIH18001.1"/>
    <property type="molecule type" value="Genomic_DNA"/>
</dbReference>
<organism evidence="1 2">
    <name type="scientific">Rugosimonospora africana</name>
    <dbReference type="NCBI Taxonomy" id="556532"/>
    <lineage>
        <taxon>Bacteria</taxon>
        <taxon>Bacillati</taxon>
        <taxon>Actinomycetota</taxon>
        <taxon>Actinomycetes</taxon>
        <taxon>Micromonosporales</taxon>
        <taxon>Micromonosporaceae</taxon>
        <taxon>Rugosimonospora</taxon>
    </lineage>
</organism>
<dbReference type="Proteomes" id="UP000642748">
    <property type="component" value="Unassembled WGS sequence"/>
</dbReference>
<proteinExistence type="predicted"/>
<accession>A0A8J3QWT8</accession>
<dbReference type="RefSeq" id="WP_203921546.1">
    <property type="nucleotide sequence ID" value="NZ_BONZ01000062.1"/>
</dbReference>
<dbReference type="AlphaFoldDB" id="A0A8J3QWT8"/>
<reference evidence="1" key="1">
    <citation type="submission" date="2021-01" db="EMBL/GenBank/DDBJ databases">
        <title>Whole genome shotgun sequence of Rugosimonospora africana NBRC 104875.</title>
        <authorList>
            <person name="Komaki H."/>
            <person name="Tamura T."/>
        </authorList>
    </citation>
    <scope>NUCLEOTIDE SEQUENCE</scope>
    <source>
        <strain evidence="1">NBRC 104875</strain>
    </source>
</reference>
<protein>
    <submittedName>
        <fullName evidence="1">Uncharacterized protein</fullName>
    </submittedName>
</protein>
<sequence length="139" mass="15415">MDGSDWAQQRGRAIAAHAAERARQEAAEAGQARELIAEFVRAARERGLTVRPLSAQGYDGRARYRTGLRGWYLRPDHTLAIGDDGEFYILTVPGSLRARLTGAAVRPSAPRLVIGEGGRDGERIPLRELLRLRLERDEV</sequence>
<comment type="caution">
    <text evidence="1">The sequence shown here is derived from an EMBL/GenBank/DDBJ whole genome shotgun (WGS) entry which is preliminary data.</text>
</comment>
<evidence type="ECO:0000313" key="2">
    <source>
        <dbReference type="Proteomes" id="UP000642748"/>
    </source>
</evidence>
<name>A0A8J3QWT8_9ACTN</name>
<evidence type="ECO:0000313" key="1">
    <source>
        <dbReference type="EMBL" id="GIH18001.1"/>
    </source>
</evidence>
<keyword evidence="2" id="KW-1185">Reference proteome</keyword>
<gene>
    <name evidence="1" type="ORF">Raf01_61730</name>
</gene>